<gene>
    <name evidence="22" type="primary">LOC103702241</name>
</gene>
<evidence type="ECO:0000256" key="17">
    <source>
        <dbReference type="ARBA" id="ARBA00023180"/>
    </source>
</evidence>
<dbReference type="GO" id="GO:0005524">
    <property type="term" value="F:ATP binding"/>
    <property type="evidence" value="ECO:0007669"/>
    <property type="project" value="UniProtKB-UniRule"/>
</dbReference>
<keyword evidence="7" id="KW-0808">Transferase</keyword>
<dbReference type="SUPFAM" id="SSF52058">
    <property type="entry name" value="L domain-like"/>
    <property type="match status" value="1"/>
</dbReference>
<dbReference type="InterPro" id="IPR001245">
    <property type="entry name" value="Ser-Thr/Tyr_kinase_cat_dom"/>
</dbReference>
<keyword evidence="11 18" id="KW-0547">Nucleotide-binding</keyword>
<evidence type="ECO:0000256" key="19">
    <source>
        <dbReference type="SAM" id="Phobius"/>
    </source>
</evidence>
<keyword evidence="9" id="KW-0732">Signal</keyword>
<dbReference type="Proteomes" id="UP000228380">
    <property type="component" value="Chromosome 3"/>
</dbReference>
<dbReference type="GO" id="GO:0005886">
    <property type="term" value="C:plasma membrane"/>
    <property type="evidence" value="ECO:0007669"/>
    <property type="project" value="UniProtKB-SubCell"/>
</dbReference>
<dbReference type="Gene3D" id="1.10.510.10">
    <property type="entry name" value="Transferase(Phosphotransferase) domain 1"/>
    <property type="match status" value="1"/>
</dbReference>
<keyword evidence="10" id="KW-0677">Repeat</keyword>
<evidence type="ECO:0000256" key="6">
    <source>
        <dbReference type="ARBA" id="ARBA00022614"/>
    </source>
</evidence>
<dbReference type="RefSeq" id="XP_038980380.1">
    <property type="nucleotide sequence ID" value="XM_039124452.1"/>
</dbReference>
<dbReference type="InterPro" id="IPR032675">
    <property type="entry name" value="LRR_dom_sf"/>
</dbReference>
<evidence type="ECO:0000256" key="7">
    <source>
        <dbReference type="ARBA" id="ARBA00022679"/>
    </source>
</evidence>
<dbReference type="FunFam" id="3.30.200.20:FF:000328">
    <property type="entry name" value="Leucine-rich repeat protein kinase family protein"/>
    <property type="match status" value="1"/>
</dbReference>
<sequence length="1009" mass="111785">MLRFRVGFTWGIISLFIFSNQFQFRLPSPFLVITQPSIFRWLQKNPRLLGRSPLLQFLIFLVKIMSVGMGRMKGILLLLVCAASLRPAFASTNPSDVAALRSLANQWKNTPPNWGQSDDPCGTPWEGVTCNNSRVTVLKLFSMGLEGTLSSDIQNLTQLQILDLSYNRKLGGTLPRAIGNLTQLTSLILVHCSFNGSIPEELGNLSELTFLALNLNEFTGEIPASLGRLSKLNYLDLAENHLVGSLPVGLNQLLNAQHFHFNGNNLSGEIPKNLFNSNMSLIHILFNSNQLKGTIPESIGLVHTLNALRLDKNGLSGQVPSNITNLKNLNLLNLANNDLSGQMPNLTGMDALNYVDLSNNSFVPSEAPAWFSSLENLTTLVVESGRLQGRVPQELFSFPRLQEVTLKNNSFNGTLDLGNNISKNLQVVDFQNNDLASVTLSYNYNQSLILVGNPVCRNVELAVTTYCRPVQLQEKGKNVSNQVDCSQPYEGNMVFRAPYFHDMEGYKKLLENSLSDRLNSISAAVNFTLQNSFDNGNGYLLVQLKVCPLSGTYFNRTEILLWLDLSSESYSTPEIYGPFYFNADPYQFETRGNPLNSGLIIGATVGCVLMILGLVMVGIYALRQRKQAQRAIALTNPFASWVSTGEDDGGAPQLKGAKCFSFDELRKYTNNFLEINAIGSGGYGKVYRGMLPDGQIVAIKRSKQGSTQGGMEFKNEIELLSRVHHKNLVGLVGFCFEKGEKMLVYEYISNGSLMESLSGKSGIQLDWKRRLRIAFDSARGLAYLHELANPPIIHRDVKSANILLDENLTAKVADFGLSKWVSDSEQGYVSTHVKGTLGYLDPEYYMTHQLTGKSDVYSFGVVMLELISARPPIHNGKYVVREVKMAIDKNDKEYYGLKEIMDPVIRNTGYLAGFQRFVDLALQCLQDEAVRRPTMSDVAKEIETILRNDGLMTTSTSASSSAIDLGNSNGAFQFFWGDLLPRKDTSSSISGNAFEYSGGYSLSERPQPK</sequence>
<evidence type="ECO:0000256" key="14">
    <source>
        <dbReference type="ARBA" id="ARBA00022989"/>
    </source>
</evidence>
<dbReference type="PROSITE" id="PS50011">
    <property type="entry name" value="PROTEIN_KINASE_DOM"/>
    <property type="match status" value="1"/>
</dbReference>
<evidence type="ECO:0000259" key="20">
    <source>
        <dbReference type="PROSITE" id="PS50011"/>
    </source>
</evidence>
<dbReference type="Pfam" id="PF00560">
    <property type="entry name" value="LRR_1"/>
    <property type="match status" value="2"/>
</dbReference>
<keyword evidence="12" id="KW-0418">Kinase</keyword>
<dbReference type="SMART" id="SM00220">
    <property type="entry name" value="S_TKc"/>
    <property type="match status" value="1"/>
</dbReference>
<keyword evidence="15 19" id="KW-0472">Membrane</keyword>
<keyword evidence="21" id="KW-1185">Reference proteome</keyword>
<evidence type="ECO:0000256" key="11">
    <source>
        <dbReference type="ARBA" id="ARBA00022741"/>
    </source>
</evidence>
<dbReference type="FunFam" id="3.80.10.10:FF:000363">
    <property type="entry name" value="Leucine-rich repeat family protein"/>
    <property type="match status" value="1"/>
</dbReference>
<dbReference type="SUPFAM" id="SSF56112">
    <property type="entry name" value="Protein kinase-like (PK-like)"/>
    <property type="match status" value="1"/>
</dbReference>
<dbReference type="AlphaFoldDB" id="A0A8B9A1A8"/>
<organism evidence="21 22">
    <name type="scientific">Phoenix dactylifera</name>
    <name type="common">Date palm</name>
    <dbReference type="NCBI Taxonomy" id="42345"/>
    <lineage>
        <taxon>Eukaryota</taxon>
        <taxon>Viridiplantae</taxon>
        <taxon>Streptophyta</taxon>
        <taxon>Embryophyta</taxon>
        <taxon>Tracheophyta</taxon>
        <taxon>Spermatophyta</taxon>
        <taxon>Magnoliopsida</taxon>
        <taxon>Liliopsida</taxon>
        <taxon>Arecaceae</taxon>
        <taxon>Coryphoideae</taxon>
        <taxon>Phoeniceae</taxon>
        <taxon>Phoenix</taxon>
    </lineage>
</organism>
<keyword evidence="5" id="KW-0723">Serine/threonine-protein kinase</keyword>
<dbReference type="GeneID" id="103702241"/>
<dbReference type="InterPro" id="IPR001611">
    <property type="entry name" value="Leu-rich_rpt"/>
</dbReference>
<dbReference type="FunFam" id="3.80.10.10:FF:000830">
    <property type="entry name" value="Predicted protein"/>
    <property type="match status" value="1"/>
</dbReference>
<reference evidence="21" key="1">
    <citation type="journal article" date="2019" name="Nat. Commun.">
        <title>Genome-wide association mapping of date palm fruit traits.</title>
        <authorList>
            <person name="Hazzouri K.M."/>
            <person name="Gros-Balthazard M."/>
            <person name="Flowers J.M."/>
            <person name="Copetti D."/>
            <person name="Lemansour A."/>
            <person name="Lebrun M."/>
            <person name="Masmoudi K."/>
            <person name="Ferrand S."/>
            <person name="Dhar M.I."/>
            <person name="Fresquez Z.A."/>
            <person name="Rosas U."/>
            <person name="Zhang J."/>
            <person name="Talag J."/>
            <person name="Lee S."/>
            <person name="Kudrna D."/>
            <person name="Powell R.F."/>
            <person name="Leitch I.J."/>
            <person name="Krueger R.R."/>
            <person name="Wing R.A."/>
            <person name="Amiri K.M.A."/>
            <person name="Purugganan M.D."/>
        </authorList>
    </citation>
    <scope>NUCLEOTIDE SEQUENCE [LARGE SCALE GENOMIC DNA]</scope>
    <source>
        <strain evidence="21">cv. Khalas</strain>
    </source>
</reference>
<name>A0A8B9A1A8_PHODC</name>
<keyword evidence="6" id="KW-0433">Leucine-rich repeat</keyword>
<keyword evidence="13 18" id="KW-0067">ATP-binding</keyword>
<evidence type="ECO:0000256" key="2">
    <source>
        <dbReference type="ARBA" id="ARBA00004479"/>
    </source>
</evidence>
<evidence type="ECO:0000256" key="5">
    <source>
        <dbReference type="ARBA" id="ARBA00022527"/>
    </source>
</evidence>
<reference evidence="22" key="2">
    <citation type="submission" date="2025-08" db="UniProtKB">
        <authorList>
            <consortium name="RefSeq"/>
        </authorList>
    </citation>
    <scope>IDENTIFICATION</scope>
    <source>
        <tissue evidence="22">Young leaves</tissue>
    </source>
</reference>
<protein>
    <recommendedName>
        <fullName evidence="4">non-specific serine/threonine protein kinase</fullName>
        <ecNumber evidence="4">2.7.11.1</ecNumber>
    </recommendedName>
</protein>
<evidence type="ECO:0000256" key="3">
    <source>
        <dbReference type="ARBA" id="ARBA00008684"/>
    </source>
</evidence>
<feature type="domain" description="Protein kinase" evidence="20">
    <location>
        <begin position="672"/>
        <end position="946"/>
    </location>
</feature>
<proteinExistence type="inferred from homology"/>
<evidence type="ECO:0000256" key="8">
    <source>
        <dbReference type="ARBA" id="ARBA00022692"/>
    </source>
</evidence>
<dbReference type="InterPro" id="IPR008271">
    <property type="entry name" value="Ser/Thr_kinase_AS"/>
</dbReference>
<dbReference type="InterPro" id="IPR011009">
    <property type="entry name" value="Kinase-like_dom_sf"/>
</dbReference>
<dbReference type="InterPro" id="IPR000719">
    <property type="entry name" value="Prot_kinase_dom"/>
</dbReference>
<evidence type="ECO:0000256" key="9">
    <source>
        <dbReference type="ARBA" id="ARBA00022729"/>
    </source>
</evidence>
<dbReference type="CDD" id="cd14066">
    <property type="entry name" value="STKc_IRAK"/>
    <property type="match status" value="1"/>
</dbReference>
<dbReference type="Gene3D" id="3.30.200.20">
    <property type="entry name" value="Phosphorylase Kinase, domain 1"/>
    <property type="match status" value="1"/>
</dbReference>
<accession>A0A8B9A1A8</accession>
<feature type="transmembrane region" description="Helical" evidence="19">
    <location>
        <begin position="50"/>
        <end position="68"/>
    </location>
</feature>
<evidence type="ECO:0000256" key="18">
    <source>
        <dbReference type="PROSITE-ProRule" id="PRU10141"/>
    </source>
</evidence>
<evidence type="ECO:0000256" key="10">
    <source>
        <dbReference type="ARBA" id="ARBA00022737"/>
    </source>
</evidence>
<comment type="similarity">
    <text evidence="3">Belongs to the protein kinase superfamily. Ser/Thr protein kinase family.</text>
</comment>
<dbReference type="PANTHER" id="PTHR45974:SF242">
    <property type="entry name" value="LEUCINE-RICH REPEAT PROTEIN KINASE FAMILY PROTEIN"/>
    <property type="match status" value="1"/>
</dbReference>
<evidence type="ECO:0000256" key="4">
    <source>
        <dbReference type="ARBA" id="ARBA00012513"/>
    </source>
</evidence>
<feature type="binding site" evidence="18">
    <location>
        <position position="700"/>
    </location>
    <ligand>
        <name>ATP</name>
        <dbReference type="ChEBI" id="CHEBI:30616"/>
    </ligand>
</feature>
<dbReference type="InterPro" id="IPR013210">
    <property type="entry name" value="LRR_N_plant-typ"/>
</dbReference>
<dbReference type="Pfam" id="PF07714">
    <property type="entry name" value="PK_Tyr_Ser-Thr"/>
    <property type="match status" value="1"/>
</dbReference>
<dbReference type="PROSITE" id="PS00108">
    <property type="entry name" value="PROTEIN_KINASE_ST"/>
    <property type="match status" value="1"/>
</dbReference>
<evidence type="ECO:0000256" key="1">
    <source>
        <dbReference type="ARBA" id="ARBA00004162"/>
    </source>
</evidence>
<dbReference type="FunFam" id="1.10.510.10:FF:000453">
    <property type="entry name" value="LRR receptor-like serine/threonine-protein kinase HSL2"/>
    <property type="match status" value="1"/>
</dbReference>
<keyword evidence="8 19" id="KW-0812">Transmembrane</keyword>
<evidence type="ECO:0000313" key="21">
    <source>
        <dbReference type="Proteomes" id="UP000228380"/>
    </source>
</evidence>
<evidence type="ECO:0000313" key="22">
    <source>
        <dbReference type="RefSeq" id="XP_038980380.1"/>
    </source>
</evidence>
<dbReference type="PROSITE" id="PS00107">
    <property type="entry name" value="PROTEIN_KINASE_ATP"/>
    <property type="match status" value="1"/>
</dbReference>
<comment type="subcellular location">
    <subcellularLocation>
        <location evidence="1">Cell membrane</location>
        <topology evidence="1">Single-pass membrane protein</topology>
    </subcellularLocation>
    <subcellularLocation>
        <location evidence="2">Membrane</location>
        <topology evidence="2">Single-pass type I membrane protein</topology>
    </subcellularLocation>
</comment>
<evidence type="ECO:0000256" key="16">
    <source>
        <dbReference type="ARBA" id="ARBA00023170"/>
    </source>
</evidence>
<dbReference type="EC" id="2.7.11.1" evidence="4"/>
<dbReference type="Pfam" id="PF08263">
    <property type="entry name" value="LRRNT_2"/>
    <property type="match status" value="1"/>
</dbReference>
<dbReference type="OrthoDB" id="746038at2759"/>
<evidence type="ECO:0000256" key="13">
    <source>
        <dbReference type="ARBA" id="ARBA00022840"/>
    </source>
</evidence>
<dbReference type="GO" id="GO:0004674">
    <property type="term" value="F:protein serine/threonine kinase activity"/>
    <property type="evidence" value="ECO:0007669"/>
    <property type="project" value="UniProtKB-KW"/>
</dbReference>
<dbReference type="PANTHER" id="PTHR45974">
    <property type="entry name" value="RECEPTOR-LIKE PROTEIN 55"/>
    <property type="match status" value="1"/>
</dbReference>
<keyword evidence="17" id="KW-0325">Glycoprotein</keyword>
<dbReference type="KEGG" id="pda:103702241"/>
<feature type="transmembrane region" description="Helical" evidence="19">
    <location>
        <begin position="599"/>
        <end position="622"/>
    </location>
</feature>
<evidence type="ECO:0000256" key="15">
    <source>
        <dbReference type="ARBA" id="ARBA00023136"/>
    </source>
</evidence>
<evidence type="ECO:0000256" key="12">
    <source>
        <dbReference type="ARBA" id="ARBA00022777"/>
    </source>
</evidence>
<keyword evidence="16" id="KW-0675">Receptor</keyword>
<dbReference type="Gene3D" id="3.80.10.10">
    <property type="entry name" value="Ribonuclease Inhibitor"/>
    <property type="match status" value="2"/>
</dbReference>
<dbReference type="InterPro" id="IPR017441">
    <property type="entry name" value="Protein_kinase_ATP_BS"/>
</dbReference>
<keyword evidence="14 19" id="KW-1133">Transmembrane helix</keyword>